<dbReference type="PANTHER" id="PTHR47326">
    <property type="entry name" value="TRANSPOSABLE ELEMENT TC3 TRANSPOSASE-LIKE PROTEIN"/>
    <property type="match status" value="1"/>
</dbReference>
<organism evidence="2 3">
    <name type="scientific">Periplaneta americana</name>
    <name type="common">American cockroach</name>
    <name type="synonym">Blatta americana</name>
    <dbReference type="NCBI Taxonomy" id="6978"/>
    <lineage>
        <taxon>Eukaryota</taxon>
        <taxon>Metazoa</taxon>
        <taxon>Ecdysozoa</taxon>
        <taxon>Arthropoda</taxon>
        <taxon>Hexapoda</taxon>
        <taxon>Insecta</taxon>
        <taxon>Pterygota</taxon>
        <taxon>Neoptera</taxon>
        <taxon>Polyneoptera</taxon>
        <taxon>Dictyoptera</taxon>
        <taxon>Blattodea</taxon>
        <taxon>Blattoidea</taxon>
        <taxon>Blattidae</taxon>
        <taxon>Blattinae</taxon>
        <taxon>Periplaneta</taxon>
    </lineage>
</organism>
<feature type="region of interest" description="Disordered" evidence="1">
    <location>
        <begin position="1"/>
        <end position="22"/>
    </location>
</feature>
<dbReference type="Proteomes" id="UP001148838">
    <property type="component" value="Unassembled WGS sequence"/>
</dbReference>
<evidence type="ECO:0000313" key="3">
    <source>
        <dbReference type="Proteomes" id="UP001148838"/>
    </source>
</evidence>
<proteinExistence type="predicted"/>
<protein>
    <submittedName>
        <fullName evidence="2">Uncharacterized protein</fullName>
    </submittedName>
</protein>
<name>A0ABQ8SCM4_PERAM</name>
<sequence>MAGLCEGGNEPPGSLKASSKGCRENNDHRGFFVGERGVVDGYREDGDDWGMRAWDVCLKRPQAKPSTRSSYLLAWSPNSPDLTPPDFFVWGFVKDIVYSQKPRNIDDLRVKITQAFQQITPLTLQRTWAELHHRYELTKMFLATTVRARLVYGVVLVNNDLEDDYNVEDDDHDTHTRYEVETVMNGAIKACGRPPVSQQLHASGCDISTTRGTGQIGFVVTYLSCMWGRQYDPHLPIAKSRISIVSREGPRPTTRLLASRPHAEAEVDDHPTRMEVSCGYHDDPPAVIAGIRKRISLPIADLDPTHCAFKLVFSCHFKFCE</sequence>
<dbReference type="PANTHER" id="PTHR47326:SF1">
    <property type="entry name" value="HTH PSQ-TYPE DOMAIN-CONTAINING PROTEIN"/>
    <property type="match status" value="1"/>
</dbReference>
<dbReference type="EMBL" id="JAJSOF020000031">
    <property type="protein sequence ID" value="KAJ4431755.1"/>
    <property type="molecule type" value="Genomic_DNA"/>
</dbReference>
<dbReference type="InterPro" id="IPR036397">
    <property type="entry name" value="RNaseH_sf"/>
</dbReference>
<reference evidence="2 3" key="1">
    <citation type="journal article" date="2022" name="Allergy">
        <title>Genome assembly and annotation of Periplaneta americana reveal a comprehensive cockroach allergen profile.</title>
        <authorList>
            <person name="Wang L."/>
            <person name="Xiong Q."/>
            <person name="Saelim N."/>
            <person name="Wang L."/>
            <person name="Nong W."/>
            <person name="Wan A.T."/>
            <person name="Shi M."/>
            <person name="Liu X."/>
            <person name="Cao Q."/>
            <person name="Hui J.H.L."/>
            <person name="Sookrung N."/>
            <person name="Leung T.F."/>
            <person name="Tungtrongchitr A."/>
            <person name="Tsui S.K.W."/>
        </authorList>
    </citation>
    <scope>NUCLEOTIDE SEQUENCE [LARGE SCALE GENOMIC DNA]</scope>
    <source>
        <strain evidence="2">PWHHKU_190912</strain>
    </source>
</reference>
<evidence type="ECO:0000256" key="1">
    <source>
        <dbReference type="SAM" id="MobiDB-lite"/>
    </source>
</evidence>
<keyword evidence="3" id="KW-1185">Reference proteome</keyword>
<dbReference type="Gene3D" id="3.30.420.10">
    <property type="entry name" value="Ribonuclease H-like superfamily/Ribonuclease H"/>
    <property type="match status" value="1"/>
</dbReference>
<gene>
    <name evidence="2" type="ORF">ANN_20360</name>
</gene>
<accession>A0ABQ8SCM4</accession>
<evidence type="ECO:0000313" key="2">
    <source>
        <dbReference type="EMBL" id="KAJ4431755.1"/>
    </source>
</evidence>
<comment type="caution">
    <text evidence="2">The sequence shown here is derived from an EMBL/GenBank/DDBJ whole genome shotgun (WGS) entry which is preliminary data.</text>
</comment>